<name>A0ABS4GVW4_9BACL</name>
<dbReference type="Proteomes" id="UP001519343">
    <property type="component" value="Unassembled WGS sequence"/>
</dbReference>
<proteinExistence type="predicted"/>
<gene>
    <name evidence="1" type="ORF">J2Z37_004434</name>
</gene>
<accession>A0ABS4GVW4</accession>
<dbReference type="EMBL" id="JAGGKT010000021">
    <property type="protein sequence ID" value="MBP1934414.1"/>
    <property type="molecule type" value="Genomic_DNA"/>
</dbReference>
<sequence>MSPLKLTRMNFIEFMKINETLEIDENELHRAYEDQ</sequence>
<evidence type="ECO:0000313" key="2">
    <source>
        <dbReference type="Proteomes" id="UP001519343"/>
    </source>
</evidence>
<reference evidence="1 2" key="1">
    <citation type="submission" date="2021-03" db="EMBL/GenBank/DDBJ databases">
        <title>Genomic Encyclopedia of Type Strains, Phase IV (KMG-IV): sequencing the most valuable type-strain genomes for metagenomic binning, comparative biology and taxonomic classification.</title>
        <authorList>
            <person name="Goeker M."/>
        </authorList>
    </citation>
    <scope>NUCLEOTIDE SEQUENCE [LARGE SCALE GENOMIC DNA]</scope>
    <source>
        <strain evidence="1 2">DSM 24738</strain>
    </source>
</reference>
<organism evidence="1 2">
    <name type="scientific">Ammoniphilus resinae</name>
    <dbReference type="NCBI Taxonomy" id="861532"/>
    <lineage>
        <taxon>Bacteria</taxon>
        <taxon>Bacillati</taxon>
        <taxon>Bacillota</taxon>
        <taxon>Bacilli</taxon>
        <taxon>Bacillales</taxon>
        <taxon>Paenibacillaceae</taxon>
        <taxon>Aneurinibacillus group</taxon>
        <taxon>Ammoniphilus</taxon>
    </lineage>
</organism>
<evidence type="ECO:0000313" key="1">
    <source>
        <dbReference type="EMBL" id="MBP1934414.1"/>
    </source>
</evidence>
<protein>
    <submittedName>
        <fullName evidence="1">Uncharacterized protein</fullName>
    </submittedName>
</protein>
<comment type="caution">
    <text evidence="1">The sequence shown here is derived from an EMBL/GenBank/DDBJ whole genome shotgun (WGS) entry which is preliminary data.</text>
</comment>
<keyword evidence="2" id="KW-1185">Reference proteome</keyword>